<dbReference type="PIRSF" id="PIRSF028846">
    <property type="entry name" value="UCP028846"/>
    <property type="match status" value="1"/>
</dbReference>
<protein>
    <submittedName>
        <fullName evidence="1">Glycosyl hydrolase</fullName>
    </submittedName>
</protein>
<dbReference type="SUPFAM" id="SSF48208">
    <property type="entry name" value="Six-hairpin glycosidases"/>
    <property type="match status" value="1"/>
</dbReference>
<dbReference type="EMBL" id="JQGC01000011">
    <property type="protein sequence ID" value="KFL30721.1"/>
    <property type="molecule type" value="Genomic_DNA"/>
</dbReference>
<dbReference type="InterPro" id="IPR008928">
    <property type="entry name" value="6-hairpin_glycosidase_sf"/>
</dbReference>
<dbReference type="OrthoDB" id="181472at2"/>
<dbReference type="PANTHER" id="PTHR31047">
    <property type="entry name" value="MEIOTICALLY UP-REGULATED GENE 157 PROTEIN"/>
    <property type="match status" value="1"/>
</dbReference>
<dbReference type="STRING" id="46914.JP75_13360"/>
<comment type="caution">
    <text evidence="1">The sequence shown here is derived from an EMBL/GenBank/DDBJ whole genome shotgun (WGS) entry which is preliminary data.</text>
</comment>
<proteinExistence type="predicted"/>
<dbReference type="Pfam" id="PF06824">
    <property type="entry name" value="Glyco_hydro_125"/>
    <property type="match status" value="1"/>
</dbReference>
<dbReference type="InterPro" id="IPR008313">
    <property type="entry name" value="GH125"/>
</dbReference>
<accession>A0A087M1G8</accession>
<dbReference type="AlphaFoldDB" id="A0A087M1G8"/>
<dbReference type="SMART" id="SM01149">
    <property type="entry name" value="DUF1237"/>
    <property type="match status" value="1"/>
</dbReference>
<dbReference type="InterPro" id="IPR012341">
    <property type="entry name" value="6hp_glycosidase-like_sf"/>
</dbReference>
<keyword evidence="2" id="KW-1185">Reference proteome</keyword>
<dbReference type="Gene3D" id="1.50.10.10">
    <property type="match status" value="1"/>
</dbReference>
<organism evidence="1 2">
    <name type="scientific">Devosia riboflavina</name>
    <dbReference type="NCBI Taxonomy" id="46914"/>
    <lineage>
        <taxon>Bacteria</taxon>
        <taxon>Pseudomonadati</taxon>
        <taxon>Pseudomonadota</taxon>
        <taxon>Alphaproteobacteria</taxon>
        <taxon>Hyphomicrobiales</taxon>
        <taxon>Devosiaceae</taxon>
        <taxon>Devosia</taxon>
    </lineage>
</organism>
<name>A0A087M1G8_9HYPH</name>
<evidence type="ECO:0000313" key="2">
    <source>
        <dbReference type="Proteomes" id="UP000028981"/>
    </source>
</evidence>
<dbReference type="GO" id="GO:0005975">
    <property type="term" value="P:carbohydrate metabolic process"/>
    <property type="evidence" value="ECO:0007669"/>
    <property type="project" value="InterPro"/>
</dbReference>
<dbReference type="GO" id="GO:0016787">
    <property type="term" value="F:hydrolase activity"/>
    <property type="evidence" value="ECO:0007669"/>
    <property type="project" value="UniProtKB-KW"/>
</dbReference>
<dbReference type="Proteomes" id="UP000028981">
    <property type="component" value="Unassembled WGS sequence"/>
</dbReference>
<evidence type="ECO:0000313" key="1">
    <source>
        <dbReference type="EMBL" id="KFL30721.1"/>
    </source>
</evidence>
<keyword evidence="1" id="KW-0378">Hydrolase</keyword>
<gene>
    <name evidence="1" type="ORF">JP75_13360</name>
</gene>
<dbReference type="PANTHER" id="PTHR31047:SF0">
    <property type="entry name" value="MEIOTICALLY UP-REGULATED GENE 157 PROTEIN"/>
    <property type="match status" value="1"/>
</dbReference>
<reference evidence="1 2" key="1">
    <citation type="submission" date="2014-08" db="EMBL/GenBank/DDBJ databases">
        <authorList>
            <person name="Hassan Y.I."/>
            <person name="Lepp D."/>
            <person name="Zhou T."/>
        </authorList>
    </citation>
    <scope>NUCLEOTIDE SEQUENCE [LARGE SCALE GENOMIC DNA]</scope>
    <source>
        <strain evidence="1 2">IFO13584</strain>
    </source>
</reference>
<sequence length="433" mass="47653">MAVTGESFYPIVQKISSQVAEKLGALVAETVERCLMDMLTRTVTYLPDGTAFVITGDIPAMWLRDSTAQLAPFLHLAHEDSGLADLIAAVSRRQLDYVLLDPYANAFNASGNGAGHKDVFPQSAWVWERKYEIDSLAYTIQLAYDLWATTRRTDHLQSFVDVAKVVIRTWRTEQDHERNSTYRFDRLDCPPSDTLTREGLGSITGPTGMTWAGFRPSDDACVYGYNIPGNAFAAVALKYIAELAVEVFGDHGLAQDAGRLREDIEQGIERFGLIEVDGQDPVYAYEVDGLGNSLFADDANVPSLLSLPMLGWCTAADPIYQATRSRVLSKANPYFYAGTAASGIGSPHTPPDHVWPIALAVQGLTSDDPTEKRDLLALLLATDGGTGLMHESFHVDDPTKFTRPWFSWANAMFCELALDVAGLRSYRRPAVRD</sequence>